<dbReference type="PROSITE" id="PS00409">
    <property type="entry name" value="PROKAR_NTER_METHYL"/>
    <property type="match status" value="1"/>
</dbReference>
<keyword evidence="1" id="KW-0812">Transmembrane</keyword>
<dbReference type="AlphaFoldDB" id="A0A1G9EW02"/>
<evidence type="ECO:0000313" key="3">
    <source>
        <dbReference type="Proteomes" id="UP000199305"/>
    </source>
</evidence>
<dbReference type="InterPro" id="IPR012902">
    <property type="entry name" value="N_methyl_site"/>
</dbReference>
<gene>
    <name evidence="2" type="ORF">SAMN05216212_3256</name>
</gene>
<dbReference type="EMBL" id="FNFH01000009">
    <property type="protein sequence ID" value="SDK80304.1"/>
    <property type="molecule type" value="Genomic_DNA"/>
</dbReference>
<reference evidence="3" key="1">
    <citation type="submission" date="2016-10" db="EMBL/GenBank/DDBJ databases">
        <authorList>
            <person name="Varghese N."/>
            <person name="Submissions S."/>
        </authorList>
    </citation>
    <scope>NUCLEOTIDE SEQUENCE [LARGE SCALE GENOMIC DNA]</scope>
    <source>
        <strain evidence="3">CGMCC 1.10658</strain>
    </source>
</reference>
<organism evidence="2 3">
    <name type="scientific">Microbulbifer yueqingensis</name>
    <dbReference type="NCBI Taxonomy" id="658219"/>
    <lineage>
        <taxon>Bacteria</taxon>
        <taxon>Pseudomonadati</taxon>
        <taxon>Pseudomonadota</taxon>
        <taxon>Gammaproteobacteria</taxon>
        <taxon>Cellvibrionales</taxon>
        <taxon>Microbulbiferaceae</taxon>
        <taxon>Microbulbifer</taxon>
    </lineage>
</organism>
<evidence type="ECO:0000313" key="2">
    <source>
        <dbReference type="EMBL" id="SDK80304.1"/>
    </source>
</evidence>
<dbReference type="OrthoDB" id="5296662at2"/>
<keyword evidence="1" id="KW-0472">Membrane</keyword>
<accession>A0A1G9EW02</accession>
<proteinExistence type="predicted"/>
<dbReference type="STRING" id="658219.SAMN05216212_3256"/>
<name>A0A1G9EW02_9GAMM</name>
<dbReference type="GO" id="GO:0043683">
    <property type="term" value="P:type IV pilus assembly"/>
    <property type="evidence" value="ECO:0007669"/>
    <property type="project" value="InterPro"/>
</dbReference>
<dbReference type="Pfam" id="PF07963">
    <property type="entry name" value="N_methyl"/>
    <property type="match status" value="1"/>
</dbReference>
<protein>
    <submittedName>
        <fullName evidence="2">Type IV pilus assembly protein PilW</fullName>
    </submittedName>
</protein>
<evidence type="ECO:0000256" key="1">
    <source>
        <dbReference type="SAM" id="Phobius"/>
    </source>
</evidence>
<keyword evidence="1" id="KW-1133">Transmembrane helix</keyword>
<dbReference type="InterPro" id="IPR032092">
    <property type="entry name" value="PilW"/>
</dbReference>
<dbReference type="Pfam" id="PF16074">
    <property type="entry name" value="PilW"/>
    <property type="match status" value="1"/>
</dbReference>
<dbReference type="RefSeq" id="WP_091517104.1">
    <property type="nucleotide sequence ID" value="NZ_FNFH01000009.1"/>
</dbReference>
<keyword evidence="3" id="KW-1185">Reference proteome</keyword>
<sequence length="353" mass="37573">MRNQRGISLVELMVSITVGLILMTGVVQLFLSSRATFTTQQAISRVQETGRLAMEFMSRDIRMAGYMGCMSRNLNFTNTLNNSNALAYSFDVGIQGLDNYASAVTGYPAARIGTDILVVRSANGLGVGVTQNNDSSQLFAQDTGTDPNGCGAGEPSLSGLCIGDVLVVADCMKARIFQATNLQDTGGISINVVHSGNASGGTFEPGNAISSWGGASGDPSEQFGPDSQIIKIQTTSYYVADGTSGRPSLWQRVGTQDPLELLEGVEDMQLTYGRDTTGDSIPDSYVTAAVLNTANDWDSVLSVRVELLVSSTDDNVLQEAQAYTFNGTTVNNPGDRRLRQVFNSTVGIRSRLP</sequence>
<feature type="transmembrane region" description="Helical" evidence="1">
    <location>
        <begin position="12"/>
        <end position="31"/>
    </location>
</feature>
<dbReference type="Proteomes" id="UP000199305">
    <property type="component" value="Unassembled WGS sequence"/>
</dbReference>